<feature type="non-terminal residue" evidence="2">
    <location>
        <position position="222"/>
    </location>
</feature>
<dbReference type="Proteomes" id="UP001432027">
    <property type="component" value="Unassembled WGS sequence"/>
</dbReference>
<protein>
    <submittedName>
        <fullName evidence="2">Uncharacterized protein</fullName>
    </submittedName>
</protein>
<proteinExistence type="predicted"/>
<evidence type="ECO:0000256" key="1">
    <source>
        <dbReference type="SAM" id="MobiDB-lite"/>
    </source>
</evidence>
<gene>
    <name evidence="2" type="ORF">PENTCL1PPCAC_26984</name>
</gene>
<feature type="region of interest" description="Disordered" evidence="1">
    <location>
        <begin position="188"/>
        <end position="222"/>
    </location>
</feature>
<comment type="caution">
    <text evidence="2">The sequence shown here is derived from an EMBL/GenBank/DDBJ whole genome shotgun (WGS) entry which is preliminary data.</text>
</comment>
<dbReference type="EMBL" id="BTSX01000006">
    <property type="protein sequence ID" value="GMT04810.1"/>
    <property type="molecule type" value="Genomic_DNA"/>
</dbReference>
<accession>A0AAV5UEQ7</accession>
<organism evidence="2 3">
    <name type="scientific">Pristionchus entomophagus</name>
    <dbReference type="NCBI Taxonomy" id="358040"/>
    <lineage>
        <taxon>Eukaryota</taxon>
        <taxon>Metazoa</taxon>
        <taxon>Ecdysozoa</taxon>
        <taxon>Nematoda</taxon>
        <taxon>Chromadorea</taxon>
        <taxon>Rhabditida</taxon>
        <taxon>Rhabditina</taxon>
        <taxon>Diplogasteromorpha</taxon>
        <taxon>Diplogasteroidea</taxon>
        <taxon>Neodiplogasteridae</taxon>
        <taxon>Pristionchus</taxon>
    </lineage>
</organism>
<feature type="compositionally biased region" description="Basic and acidic residues" evidence="1">
    <location>
        <begin position="188"/>
        <end position="211"/>
    </location>
</feature>
<keyword evidence="3" id="KW-1185">Reference proteome</keyword>
<name>A0AAV5UEQ7_9BILA</name>
<dbReference type="AlphaFoldDB" id="A0AAV5UEQ7"/>
<reference evidence="2" key="1">
    <citation type="submission" date="2023-10" db="EMBL/GenBank/DDBJ databases">
        <title>Genome assembly of Pristionchus species.</title>
        <authorList>
            <person name="Yoshida K."/>
            <person name="Sommer R.J."/>
        </authorList>
    </citation>
    <scope>NUCLEOTIDE SEQUENCE</scope>
    <source>
        <strain evidence="2">RS0144</strain>
    </source>
</reference>
<evidence type="ECO:0000313" key="3">
    <source>
        <dbReference type="Proteomes" id="UP001432027"/>
    </source>
</evidence>
<feature type="compositionally biased region" description="Acidic residues" evidence="1">
    <location>
        <begin position="212"/>
        <end position="222"/>
    </location>
</feature>
<sequence>MAVPSIDGLAEAMTELVIPFDDSDEDQDEMPTSTRSLVLSPSDRLRLFMEGDSFIPAFHNRFEVYITVDEESGTIEFIGLERSVIKCLMEMEKLKEKKEDFVVKKMSIEKDVQRRLTEKRNKKLMEVMESHDIFILHDAFPLSFPTEIRLASMDGVRMEKAIEEIEMMREDYDEDLIESVVDTIIEKKVEGDRKEKKKEGESKEEDMKKEETDEEEEEEDDD</sequence>
<evidence type="ECO:0000313" key="2">
    <source>
        <dbReference type="EMBL" id="GMT04810.1"/>
    </source>
</evidence>